<comment type="caution">
    <text evidence="1">The sequence shown here is derived from an EMBL/GenBank/DDBJ whole genome shotgun (WGS) entry which is preliminary data.</text>
</comment>
<accession>A0A0C2CPN8</accession>
<dbReference type="Proteomes" id="UP000031599">
    <property type="component" value="Unassembled WGS sequence"/>
</dbReference>
<dbReference type="EMBL" id="JMCC02000106">
    <property type="protein sequence ID" value="KIG13151.1"/>
    <property type="molecule type" value="Genomic_DNA"/>
</dbReference>
<proteinExistence type="predicted"/>
<evidence type="ECO:0000313" key="2">
    <source>
        <dbReference type="Proteomes" id="UP000031599"/>
    </source>
</evidence>
<protein>
    <submittedName>
        <fullName evidence="1">Uncharacterized protein</fullName>
    </submittedName>
</protein>
<reference evidence="1 2" key="1">
    <citation type="submission" date="2014-12" db="EMBL/GenBank/DDBJ databases">
        <title>Genome assembly of Enhygromyxa salina DSM 15201.</title>
        <authorList>
            <person name="Sharma G."/>
            <person name="Subramanian S."/>
        </authorList>
    </citation>
    <scope>NUCLEOTIDE SEQUENCE [LARGE SCALE GENOMIC DNA]</scope>
    <source>
        <strain evidence="1 2">DSM 15201</strain>
    </source>
</reference>
<organism evidence="1 2">
    <name type="scientific">Enhygromyxa salina</name>
    <dbReference type="NCBI Taxonomy" id="215803"/>
    <lineage>
        <taxon>Bacteria</taxon>
        <taxon>Pseudomonadati</taxon>
        <taxon>Myxococcota</taxon>
        <taxon>Polyangia</taxon>
        <taxon>Nannocystales</taxon>
        <taxon>Nannocystaceae</taxon>
        <taxon>Enhygromyxa</taxon>
    </lineage>
</organism>
<name>A0A0C2CPN8_9BACT</name>
<gene>
    <name evidence="1" type="ORF">DB30_00529</name>
</gene>
<dbReference type="AlphaFoldDB" id="A0A0C2CPN8"/>
<evidence type="ECO:0000313" key="1">
    <source>
        <dbReference type="EMBL" id="KIG13151.1"/>
    </source>
</evidence>
<sequence>MFALACAAEPADVSTTGPVSDCFGCACGPDLPCGEGLECISNVCSLIEETGDELPPSACGWNPIESWYDCGFQGADPGGEFPRECPAGLTADTPCPAALPFEGCCEDAGDVWYCQDGMVVATSC</sequence>